<dbReference type="AlphaFoldDB" id="F8QE06"/>
<feature type="region of interest" description="Disordered" evidence="1">
    <location>
        <begin position="132"/>
        <end position="152"/>
    </location>
</feature>
<accession>F8QE06</accession>
<proteinExistence type="predicted"/>
<dbReference type="InParanoid" id="F8QE06"/>
<evidence type="ECO:0000313" key="2">
    <source>
        <dbReference type="EMBL" id="EGN93381.1"/>
    </source>
</evidence>
<organism evidence="3">
    <name type="scientific">Serpula lacrymans var. lacrymans (strain S7.3)</name>
    <name type="common">Dry rot fungus</name>
    <dbReference type="NCBI Taxonomy" id="936435"/>
    <lineage>
        <taxon>Eukaryota</taxon>
        <taxon>Fungi</taxon>
        <taxon>Dikarya</taxon>
        <taxon>Basidiomycota</taxon>
        <taxon>Agaricomycotina</taxon>
        <taxon>Agaricomycetes</taxon>
        <taxon>Agaricomycetidae</taxon>
        <taxon>Boletales</taxon>
        <taxon>Coniophorineae</taxon>
        <taxon>Serpulaceae</taxon>
        <taxon>Serpula</taxon>
    </lineage>
</organism>
<reference evidence="3" key="1">
    <citation type="journal article" date="2011" name="Science">
        <title>The plant cell wall-decomposing machinery underlies the functional diversity of forest fungi.</title>
        <authorList>
            <person name="Eastwood D.C."/>
            <person name="Floudas D."/>
            <person name="Binder M."/>
            <person name="Majcherczyk A."/>
            <person name="Schneider P."/>
            <person name="Aerts A."/>
            <person name="Asiegbu F.O."/>
            <person name="Baker S.E."/>
            <person name="Barry K."/>
            <person name="Bendiksby M."/>
            <person name="Blumentritt M."/>
            <person name="Coutinho P.M."/>
            <person name="Cullen D."/>
            <person name="de Vries R.P."/>
            <person name="Gathman A."/>
            <person name="Goodell B."/>
            <person name="Henrissat B."/>
            <person name="Ihrmark K."/>
            <person name="Kauserud H."/>
            <person name="Kohler A."/>
            <person name="LaButti K."/>
            <person name="Lapidus A."/>
            <person name="Lavin J.L."/>
            <person name="Lee Y.-H."/>
            <person name="Lindquist E."/>
            <person name="Lilly W."/>
            <person name="Lucas S."/>
            <person name="Morin E."/>
            <person name="Murat C."/>
            <person name="Oguiza J.A."/>
            <person name="Park J."/>
            <person name="Pisabarro A.G."/>
            <person name="Riley R."/>
            <person name="Rosling A."/>
            <person name="Salamov A."/>
            <person name="Schmidt O."/>
            <person name="Schmutz J."/>
            <person name="Skrede I."/>
            <person name="Stenlid J."/>
            <person name="Wiebenga A."/>
            <person name="Xie X."/>
            <person name="Kuees U."/>
            <person name="Hibbett D.S."/>
            <person name="Hoffmeister D."/>
            <person name="Hoegberg N."/>
            <person name="Martin F."/>
            <person name="Grigoriev I.V."/>
            <person name="Watkinson S.C."/>
        </authorList>
    </citation>
    <scope>NUCLEOTIDE SEQUENCE [LARGE SCALE GENOMIC DNA]</scope>
    <source>
        <strain evidence="3">strain S7.3</strain>
    </source>
</reference>
<protein>
    <submittedName>
        <fullName evidence="2">Uncharacterized protein</fullName>
    </submittedName>
</protein>
<feature type="compositionally biased region" description="Low complexity" evidence="1">
    <location>
        <begin position="25"/>
        <end position="40"/>
    </location>
</feature>
<gene>
    <name evidence="2" type="ORF">SERLA73DRAFT_78688</name>
</gene>
<dbReference type="eggNOG" id="ENOG502T1S7">
    <property type="taxonomic scope" value="Eukaryota"/>
</dbReference>
<feature type="region of interest" description="Disordered" evidence="1">
    <location>
        <begin position="15"/>
        <end position="86"/>
    </location>
</feature>
<dbReference type="EMBL" id="GL945492">
    <property type="protein sequence ID" value="EGN93381.1"/>
    <property type="molecule type" value="Genomic_DNA"/>
</dbReference>
<keyword evidence="3" id="KW-1185">Reference proteome</keyword>
<sequence length="152" mass="16609">MEWWLNSMENNGCFSRDQVYPVLSPPSKHTSVHPSSTHSKTPPPSQPKCCLINQESMQHGPNSEEESLSSNYGVEVDETGSQPTIEDIGSQSVEDLRSQPYLNFDADFNIEVSAGSPEVNSALPTGSQAICEPINKNQPLQPVQKEKIGQGP</sequence>
<dbReference type="Proteomes" id="UP000008063">
    <property type="component" value="Unassembled WGS sequence"/>
</dbReference>
<name>F8QE06_SERL3</name>
<evidence type="ECO:0000313" key="3">
    <source>
        <dbReference type="Proteomes" id="UP000008063"/>
    </source>
</evidence>
<evidence type="ECO:0000256" key="1">
    <source>
        <dbReference type="SAM" id="MobiDB-lite"/>
    </source>
</evidence>
<dbReference type="HOGENOM" id="CLU_1723442_0_0_1"/>